<protein>
    <submittedName>
        <fullName evidence="4">Uncharacterized protein</fullName>
    </submittedName>
</protein>
<sequence length="379" mass="43076">MTMTILVVATALVVAIIILSLVRVKKNKSAKEMDQPYTRGLNFLLAGEIEKAKEQFSQAVRTDSDNIDAYLKLGALMRQSGQASQAIKVHQSLTIRMELKQAQKVEIYRELASDYLASGSYAKAAEFSDKILSLLKEDRKALKLRIDIAEKEGDWTIAFNLTKRLASVDGVKLDDQLALYRVQEGYKLIDVGKGKDGRIKCREALKIDRKCAPAYLCLVKSYIEEERQDDALKEVRNLLNHNPEKGYLAYDIMEDLYFNLKRFDEIEGLYRDIITERPGDLQASRALARFLHRKGDVDRTLAVCQDALIHFPEDVWMRRYMIRTLLDAGRTEGIGPIAIELLDRIFDERPQFTCSSCGYKTNEALVLCPECSSLGTFKL</sequence>
<keyword evidence="1" id="KW-0677">Repeat</keyword>
<dbReference type="SUPFAM" id="SSF48452">
    <property type="entry name" value="TPR-like"/>
    <property type="match status" value="1"/>
</dbReference>
<dbReference type="EMBL" id="NJBN01000002">
    <property type="protein sequence ID" value="TKJ41840.1"/>
    <property type="molecule type" value="Genomic_DNA"/>
</dbReference>
<accession>A0A532V3P7</accession>
<organism evidence="4 5">
    <name type="scientific">candidate division LCP-89 bacterium B3_LCP</name>
    <dbReference type="NCBI Taxonomy" id="2012998"/>
    <lineage>
        <taxon>Bacteria</taxon>
        <taxon>Pseudomonadati</taxon>
        <taxon>Bacteria division LCP-89</taxon>
    </lineage>
</organism>
<dbReference type="Gene3D" id="1.25.40.10">
    <property type="entry name" value="Tetratricopeptide repeat domain"/>
    <property type="match status" value="1"/>
</dbReference>
<reference evidence="4 5" key="1">
    <citation type="submission" date="2017-06" db="EMBL/GenBank/DDBJ databases">
        <title>Novel microbial phyla capable of carbon fixation and sulfur reduction in deep-sea sediments.</title>
        <authorList>
            <person name="Huang J."/>
            <person name="Baker B."/>
            <person name="Wang Y."/>
        </authorList>
    </citation>
    <scope>NUCLEOTIDE SEQUENCE [LARGE SCALE GENOMIC DNA]</scope>
    <source>
        <strain evidence="4">B3_LCP</strain>
    </source>
</reference>
<evidence type="ECO:0000256" key="2">
    <source>
        <dbReference type="ARBA" id="ARBA00022803"/>
    </source>
</evidence>
<gene>
    <name evidence="4" type="ORF">CEE37_04535</name>
</gene>
<keyword evidence="2 3" id="KW-0802">TPR repeat</keyword>
<dbReference type="InterPro" id="IPR011990">
    <property type="entry name" value="TPR-like_helical_dom_sf"/>
</dbReference>
<dbReference type="InterPro" id="IPR019734">
    <property type="entry name" value="TPR_rpt"/>
</dbReference>
<dbReference type="PANTHER" id="PTHR44943:SF11">
    <property type="entry name" value="CELLULOSE SYNTHASE OPERON PROTEIN C"/>
    <property type="match status" value="1"/>
</dbReference>
<feature type="repeat" description="TPR" evidence="3">
    <location>
        <begin position="33"/>
        <end position="66"/>
    </location>
</feature>
<proteinExistence type="predicted"/>
<dbReference type="InterPro" id="IPR051685">
    <property type="entry name" value="Ycf3/AcsC/BcsC/TPR_MFPF"/>
</dbReference>
<name>A0A532V3P7_UNCL8</name>
<dbReference type="PANTHER" id="PTHR44943">
    <property type="entry name" value="CELLULOSE SYNTHASE OPERON PROTEIN C"/>
    <property type="match status" value="1"/>
</dbReference>
<dbReference type="AlphaFoldDB" id="A0A532V3P7"/>
<evidence type="ECO:0000256" key="1">
    <source>
        <dbReference type="ARBA" id="ARBA00022737"/>
    </source>
</evidence>
<evidence type="ECO:0000256" key="3">
    <source>
        <dbReference type="PROSITE-ProRule" id="PRU00339"/>
    </source>
</evidence>
<dbReference type="Proteomes" id="UP000319619">
    <property type="component" value="Unassembled WGS sequence"/>
</dbReference>
<dbReference type="PROSITE" id="PS50005">
    <property type="entry name" value="TPR"/>
    <property type="match status" value="1"/>
</dbReference>
<comment type="caution">
    <text evidence="4">The sequence shown here is derived from an EMBL/GenBank/DDBJ whole genome shotgun (WGS) entry which is preliminary data.</text>
</comment>
<dbReference type="SMART" id="SM00028">
    <property type="entry name" value="TPR"/>
    <property type="match status" value="5"/>
</dbReference>
<evidence type="ECO:0000313" key="4">
    <source>
        <dbReference type="EMBL" id="TKJ41840.1"/>
    </source>
</evidence>
<evidence type="ECO:0000313" key="5">
    <source>
        <dbReference type="Proteomes" id="UP000319619"/>
    </source>
</evidence>